<dbReference type="InterPro" id="IPR052166">
    <property type="entry name" value="Diverse_Acyl-CoA_DH"/>
</dbReference>
<dbReference type="RefSeq" id="WP_085421803.1">
    <property type="nucleotide sequence ID" value="NZ_FXAF01000006.1"/>
</dbReference>
<evidence type="ECO:0000259" key="8">
    <source>
        <dbReference type="Pfam" id="PF02771"/>
    </source>
</evidence>
<dbReference type="Pfam" id="PF02770">
    <property type="entry name" value="Acyl-CoA_dh_M"/>
    <property type="match status" value="1"/>
</dbReference>
<dbReference type="Pfam" id="PF00441">
    <property type="entry name" value="Acyl-CoA_dh_1"/>
    <property type="match status" value="1"/>
</dbReference>
<dbReference type="GO" id="GO:0016627">
    <property type="term" value="F:oxidoreductase activity, acting on the CH-CH group of donors"/>
    <property type="evidence" value="ECO:0007669"/>
    <property type="project" value="InterPro"/>
</dbReference>
<comment type="cofactor">
    <cofactor evidence="1 5">
        <name>FAD</name>
        <dbReference type="ChEBI" id="CHEBI:57692"/>
    </cofactor>
</comment>
<dbReference type="EMBL" id="FXAF01000006">
    <property type="protein sequence ID" value="SMF36504.1"/>
    <property type="molecule type" value="Genomic_DNA"/>
</dbReference>
<dbReference type="AlphaFoldDB" id="A0A1X7EN48"/>
<dbReference type="InterPro" id="IPR037069">
    <property type="entry name" value="AcylCoA_DH/ox_N_sf"/>
</dbReference>
<protein>
    <recommendedName>
        <fullName evidence="11">Acyl-CoA dehydrogenase</fullName>
    </recommendedName>
</protein>
<comment type="similarity">
    <text evidence="2 5">Belongs to the acyl-CoA dehydrogenase family.</text>
</comment>
<sequence length="535" mass="58078">MSFADQANRTLEILALTPGWHRLRDLRQDCDDETVAAIVEEAANFAEGVLAPLNAAGDRIGAQVVNGRVKTPDGFADAFRQYAQAGWLGMDVPEEFGGQGVPLTLHAACAPLFERGCVALMMAAGSTRAAAHLLAEAADEALAAEWVPKLAAGEWAATICISEPEAGSDVGRLRTKAEQRDGEWFVTGQKIWISFGDHDMAERIGHCLLARTGDEPGTRGISLFLVPNLIEGRPNGVAVDRIEEKMGLHGSPTCAMRFEDAKGVMLGKEGRGLPQLFAMIELMRLLTGCQGLGIASAAADIAEDYAKERRQGGRPDRPPVPIASHPDVRRQLHEIRSSTEILRAAILELATVMDLARIEEDAGLDDFTGWMLPLVKNFGAETGFGAANAAIQVLGGVGYTKDWPLEQYLRDARIMTIYEGTTGMQALDFLTRRLWRDEGRGLAAFLEKARDEIDAYTAEHPEASEAVLDILDDFEALSETMTAMQDDPDAALYCADAYMRAAWTAVSAWMALRILETKAVDELAARFAYHSARCG</sequence>
<dbReference type="Gene3D" id="2.40.110.10">
    <property type="entry name" value="Butyryl-CoA Dehydrogenase, subunit A, domain 2"/>
    <property type="match status" value="1"/>
</dbReference>
<feature type="domain" description="Acyl-CoA dehydrogenase/oxidase N-terminal" evidence="8">
    <location>
        <begin position="35"/>
        <end position="154"/>
    </location>
</feature>
<reference evidence="10" key="1">
    <citation type="submission" date="2017-04" db="EMBL/GenBank/DDBJ databases">
        <authorList>
            <person name="Varghese N."/>
            <person name="Submissions S."/>
        </authorList>
    </citation>
    <scope>NUCLEOTIDE SEQUENCE [LARGE SCALE GENOMIC DNA]</scope>
    <source>
        <strain evidence="10">B4P</strain>
    </source>
</reference>
<name>A0A1X7EN48_9HYPH</name>
<gene>
    <name evidence="9" type="ORF">SAMN02982989_1499</name>
</gene>
<evidence type="ECO:0000256" key="3">
    <source>
        <dbReference type="ARBA" id="ARBA00022630"/>
    </source>
</evidence>
<dbReference type="PANTHER" id="PTHR42803">
    <property type="entry name" value="ACYL-COA DEHYDROGENASE"/>
    <property type="match status" value="1"/>
</dbReference>
<dbReference type="Gene3D" id="1.10.540.10">
    <property type="entry name" value="Acyl-CoA dehydrogenase/oxidase, N-terminal domain"/>
    <property type="match status" value="1"/>
</dbReference>
<dbReference type="STRING" id="464029.SAMN02982989_1499"/>
<dbReference type="Pfam" id="PF02771">
    <property type="entry name" value="Acyl-CoA_dh_N"/>
    <property type="match status" value="1"/>
</dbReference>
<evidence type="ECO:0000256" key="2">
    <source>
        <dbReference type="ARBA" id="ARBA00009347"/>
    </source>
</evidence>
<proteinExistence type="inferred from homology"/>
<accession>A0A1X7EN48</accession>
<keyword evidence="3 5" id="KW-0285">Flavoprotein</keyword>
<dbReference type="SUPFAM" id="SSF47203">
    <property type="entry name" value="Acyl-CoA dehydrogenase C-terminal domain-like"/>
    <property type="match status" value="1"/>
</dbReference>
<feature type="domain" description="Acyl-CoA dehydrogenase/oxidase C-terminal" evidence="6">
    <location>
        <begin position="270"/>
        <end position="427"/>
    </location>
</feature>
<dbReference type="InterPro" id="IPR009100">
    <property type="entry name" value="AcylCoA_DH/oxidase_NM_dom_sf"/>
</dbReference>
<dbReference type="GO" id="GO:0050660">
    <property type="term" value="F:flavin adenine dinucleotide binding"/>
    <property type="evidence" value="ECO:0007669"/>
    <property type="project" value="InterPro"/>
</dbReference>
<dbReference type="SUPFAM" id="SSF56645">
    <property type="entry name" value="Acyl-CoA dehydrogenase NM domain-like"/>
    <property type="match status" value="1"/>
</dbReference>
<evidence type="ECO:0000313" key="10">
    <source>
        <dbReference type="Proteomes" id="UP000192903"/>
    </source>
</evidence>
<evidence type="ECO:0000256" key="4">
    <source>
        <dbReference type="ARBA" id="ARBA00022827"/>
    </source>
</evidence>
<evidence type="ECO:0000259" key="6">
    <source>
        <dbReference type="Pfam" id="PF00441"/>
    </source>
</evidence>
<evidence type="ECO:0000313" key="9">
    <source>
        <dbReference type="EMBL" id="SMF36504.1"/>
    </source>
</evidence>
<dbReference type="Proteomes" id="UP000192903">
    <property type="component" value="Unassembled WGS sequence"/>
</dbReference>
<evidence type="ECO:0000256" key="5">
    <source>
        <dbReference type="RuleBase" id="RU362125"/>
    </source>
</evidence>
<keyword evidence="10" id="KW-1185">Reference proteome</keyword>
<dbReference type="Gene3D" id="1.20.140.10">
    <property type="entry name" value="Butyryl-CoA Dehydrogenase, subunit A, domain 3"/>
    <property type="match status" value="1"/>
</dbReference>
<evidence type="ECO:0000256" key="1">
    <source>
        <dbReference type="ARBA" id="ARBA00001974"/>
    </source>
</evidence>
<keyword evidence="5" id="KW-0560">Oxidoreductase</keyword>
<dbReference type="InterPro" id="IPR006091">
    <property type="entry name" value="Acyl-CoA_Oxase/DH_mid-dom"/>
</dbReference>
<dbReference type="InterPro" id="IPR036250">
    <property type="entry name" value="AcylCo_DH-like_C"/>
</dbReference>
<dbReference type="PANTHER" id="PTHR42803:SF1">
    <property type="entry name" value="BROAD-SPECIFICITY LINEAR ACYL-COA DEHYDROGENASE FADE5"/>
    <property type="match status" value="1"/>
</dbReference>
<dbReference type="InterPro" id="IPR009075">
    <property type="entry name" value="AcylCo_DH/oxidase_C"/>
</dbReference>
<dbReference type="InterPro" id="IPR046373">
    <property type="entry name" value="Acyl-CoA_Oxase/DH_mid-dom_sf"/>
</dbReference>
<dbReference type="InterPro" id="IPR013786">
    <property type="entry name" value="AcylCoA_DH/ox_N"/>
</dbReference>
<evidence type="ECO:0008006" key="11">
    <source>
        <dbReference type="Google" id="ProtNLM"/>
    </source>
</evidence>
<keyword evidence="4 5" id="KW-0274">FAD</keyword>
<evidence type="ECO:0000259" key="7">
    <source>
        <dbReference type="Pfam" id="PF02770"/>
    </source>
</evidence>
<organism evidence="9 10">
    <name type="scientific">Xaviernesmea oryzae</name>
    <dbReference type="NCBI Taxonomy" id="464029"/>
    <lineage>
        <taxon>Bacteria</taxon>
        <taxon>Pseudomonadati</taxon>
        <taxon>Pseudomonadota</taxon>
        <taxon>Alphaproteobacteria</taxon>
        <taxon>Hyphomicrobiales</taxon>
        <taxon>Rhizobiaceae</taxon>
        <taxon>Rhizobium/Agrobacterium group</taxon>
        <taxon>Xaviernesmea</taxon>
    </lineage>
</organism>
<feature type="domain" description="Acyl-CoA oxidase/dehydrogenase middle" evidence="7">
    <location>
        <begin position="159"/>
        <end position="260"/>
    </location>
</feature>